<dbReference type="OrthoDB" id="6265498at2759"/>
<name>W6UFU4_ECHGR</name>
<keyword evidence="1" id="KW-0175">Coiled coil</keyword>
<reference evidence="3 4" key="1">
    <citation type="journal article" date="2013" name="Nat. Genet.">
        <title>The genome of the hydatid tapeworm Echinococcus granulosus.</title>
        <authorList>
            <person name="Zheng H."/>
            <person name="Zhang W."/>
            <person name="Zhang L."/>
            <person name="Zhang Z."/>
            <person name="Li J."/>
            <person name="Lu G."/>
            <person name="Zhu Y."/>
            <person name="Wang Y."/>
            <person name="Huang Y."/>
            <person name="Liu J."/>
            <person name="Kang H."/>
            <person name="Chen J."/>
            <person name="Wang L."/>
            <person name="Chen A."/>
            <person name="Yu S."/>
            <person name="Gao Z."/>
            <person name="Jin L."/>
            <person name="Gu W."/>
            <person name="Wang Z."/>
            <person name="Zhao L."/>
            <person name="Shi B."/>
            <person name="Wen H."/>
            <person name="Lin R."/>
            <person name="Jones M.K."/>
            <person name="Brejova B."/>
            <person name="Vinar T."/>
            <person name="Zhao G."/>
            <person name="McManus D.P."/>
            <person name="Chen Z."/>
            <person name="Zhou Y."/>
            <person name="Wang S."/>
        </authorList>
    </citation>
    <scope>NUCLEOTIDE SEQUENCE [LARGE SCALE GENOMIC DNA]</scope>
</reference>
<organism evidence="3 4">
    <name type="scientific">Echinococcus granulosus</name>
    <name type="common">Hydatid tapeworm</name>
    <dbReference type="NCBI Taxonomy" id="6210"/>
    <lineage>
        <taxon>Eukaryota</taxon>
        <taxon>Metazoa</taxon>
        <taxon>Spiralia</taxon>
        <taxon>Lophotrochozoa</taxon>
        <taxon>Platyhelminthes</taxon>
        <taxon>Cestoda</taxon>
        <taxon>Eucestoda</taxon>
        <taxon>Cyclophyllidea</taxon>
        <taxon>Taeniidae</taxon>
        <taxon>Echinococcus</taxon>
        <taxon>Echinococcus granulosus group</taxon>
    </lineage>
</organism>
<feature type="compositionally biased region" description="Basic and acidic residues" evidence="2">
    <location>
        <begin position="161"/>
        <end position="170"/>
    </location>
</feature>
<gene>
    <name evidence="3" type="ORF">EGR_05297</name>
</gene>
<dbReference type="AlphaFoldDB" id="W6UFU4"/>
<proteinExistence type="predicted"/>
<dbReference type="Proteomes" id="UP000019149">
    <property type="component" value="Unassembled WGS sequence"/>
</dbReference>
<feature type="coiled-coil region" evidence="1">
    <location>
        <begin position="736"/>
        <end position="763"/>
    </location>
</feature>
<feature type="region of interest" description="Disordered" evidence="2">
    <location>
        <begin position="610"/>
        <end position="656"/>
    </location>
</feature>
<accession>W6UFU4</accession>
<feature type="region of interest" description="Disordered" evidence="2">
    <location>
        <begin position="149"/>
        <end position="173"/>
    </location>
</feature>
<dbReference type="EMBL" id="APAU02000038">
    <property type="protein sequence ID" value="EUB59821.1"/>
    <property type="molecule type" value="Genomic_DNA"/>
</dbReference>
<feature type="compositionally biased region" description="Polar residues" evidence="2">
    <location>
        <begin position="880"/>
        <end position="894"/>
    </location>
</feature>
<evidence type="ECO:0000256" key="2">
    <source>
        <dbReference type="SAM" id="MobiDB-lite"/>
    </source>
</evidence>
<feature type="compositionally biased region" description="Basic and acidic residues" evidence="2">
    <location>
        <begin position="805"/>
        <end position="819"/>
    </location>
</feature>
<feature type="region of interest" description="Disordered" evidence="2">
    <location>
        <begin position="1"/>
        <end position="33"/>
    </location>
</feature>
<feature type="region of interest" description="Disordered" evidence="2">
    <location>
        <begin position="661"/>
        <end position="680"/>
    </location>
</feature>
<dbReference type="RefSeq" id="XP_024351017.1">
    <property type="nucleotide sequence ID" value="XM_024494546.1"/>
</dbReference>
<dbReference type="CTD" id="36341012"/>
<protein>
    <submittedName>
        <fullName evidence="3">Uncharacterized protein</fullName>
    </submittedName>
</protein>
<dbReference type="GeneID" id="36341012"/>
<evidence type="ECO:0000256" key="1">
    <source>
        <dbReference type="SAM" id="Coils"/>
    </source>
</evidence>
<feature type="region of interest" description="Disordered" evidence="2">
    <location>
        <begin position="795"/>
        <end position="894"/>
    </location>
</feature>
<feature type="compositionally biased region" description="Low complexity" evidence="2">
    <location>
        <begin position="994"/>
        <end position="1060"/>
    </location>
</feature>
<feature type="compositionally biased region" description="Polar residues" evidence="2">
    <location>
        <begin position="663"/>
        <end position="680"/>
    </location>
</feature>
<comment type="caution">
    <text evidence="3">The sequence shown here is derived from an EMBL/GenBank/DDBJ whole genome shotgun (WGS) entry which is preliminary data.</text>
</comment>
<evidence type="ECO:0000313" key="3">
    <source>
        <dbReference type="EMBL" id="EUB59821.1"/>
    </source>
</evidence>
<keyword evidence="4" id="KW-1185">Reference proteome</keyword>
<feature type="compositionally biased region" description="Low complexity" evidence="2">
    <location>
        <begin position="1067"/>
        <end position="1077"/>
    </location>
</feature>
<evidence type="ECO:0000313" key="4">
    <source>
        <dbReference type="Proteomes" id="UP000019149"/>
    </source>
</evidence>
<feature type="compositionally biased region" description="Low complexity" evidence="2">
    <location>
        <begin position="966"/>
        <end position="977"/>
    </location>
</feature>
<sequence>MGNMRRIDRLSGIIEEGPNHRNVSNSTKTTRGDCDLPMANQDLTKVKPPSMPSTSFAMEREETLSTSGLKQKQIQGLPSPLDSEKFVKKHSFLQVRSKSLQRIAQHWLWKAHDASKMKKPVCEKFELEPIDSKINSSLFDDPPYEKDEISFSDPPSCGESAAEKYAEKPPDVQQNNSVNCDFGDWPQSGDSSTKALYANRYDETDSWDGVQNICFGFCGLCSRRTKRSLKSSKRQPNLRSGDQKPEVFDVLVNNNVGCTIPHNLNCAIRGVGEVRVSSQAQPEMIIERNREDGLAKEGEEGEKICSFALKLQKMRLDDSYSSGPESEQLCKRLQCLGTRQGMSLLSTHEDDVDDWSTVGTQMPTNQTPRIKNYGQIARFSQSPPNDRVSRPQSLVVDEQFNCCNAHVDPLVSDLQTRLLQNEILSLNIQSQQITHPYCLNSAASTPSNVCEDTVFHYSQLYAHPKSNMSLPEFNPHRGNRNTSHKTSSLSSFFDAFPCAEDMWCSPSPNNSKPYALEKPHSEYDDLSQRTYVIAKIDLNGSFGPRTYSIASNSHSEVDDTVKNECLKQRNNNATNEAPHKVDFALPGVVQKPPSFLSLIKEARAANMIPPSLSTPSYSWEKKETPENDYMTLPARRPRQQKQQADESEKVSSKHVTEELMQIKSATPPQQVNQNSTTETKVPSLQSVIETMQKLKATEMQMKAIKEKERIKKINGESEKAITASQAMENAKGMSVVDYKERRRLRHQKELDEARKELLEATRSALRDRIAFSRKEGKSTSSSGVSKTLFCGSTKAMFNPDASLGDVEKVPEKVEEKEVSTPEPVANVPKTEPPPYPTSVSDASKIEVEKVAATNFDEPPRKELKSTPPEAKKSRKKTDKQVNGNKNANVLPPNNMQIVPTEDTLAEPSQNLAMPSQMLVPVPVSMPQYGMMLPFSFPQYAQPNFYCIQNPWEFTEHPSGVQGVYISETSSSGSTSSGRYRQTVRSEPRRHKDNSSFSSFSETSSFSSGTPFSTDSESSGSSLLASTSETSSSPDQNSRTSTPSPSDAPSRASPGASHSSTSPPPATPMSSDSSSCND</sequence>
<feature type="region of interest" description="Disordered" evidence="2">
    <location>
        <begin position="964"/>
        <end position="1077"/>
    </location>
</feature>
<feature type="compositionally biased region" description="Basic and acidic residues" evidence="2">
    <location>
        <begin position="643"/>
        <end position="656"/>
    </location>
</feature>
<dbReference type="KEGG" id="egl:EGR_05297"/>
<dbReference type="OMA" id="PENDYMT"/>